<gene>
    <name evidence="8" type="ORF">NOR51B_1285</name>
</gene>
<comment type="subcellular location">
    <subcellularLocation>
        <location evidence="1">Cell membrane</location>
        <topology evidence="1">Multi-pass membrane protein</topology>
    </subcellularLocation>
</comment>
<protein>
    <submittedName>
        <fullName evidence="8">ABC-type transport system, permease component</fullName>
    </submittedName>
</protein>
<evidence type="ECO:0000256" key="1">
    <source>
        <dbReference type="ARBA" id="ARBA00004651"/>
    </source>
</evidence>
<evidence type="ECO:0000313" key="8">
    <source>
        <dbReference type="EMBL" id="EED35340.1"/>
    </source>
</evidence>
<evidence type="ECO:0000256" key="5">
    <source>
        <dbReference type="ARBA" id="ARBA00023136"/>
    </source>
</evidence>
<feature type="transmembrane region" description="Helical" evidence="6">
    <location>
        <begin position="312"/>
        <end position="339"/>
    </location>
</feature>
<keyword evidence="2" id="KW-1003">Cell membrane</keyword>
<evidence type="ECO:0000256" key="3">
    <source>
        <dbReference type="ARBA" id="ARBA00022692"/>
    </source>
</evidence>
<keyword evidence="4 6" id="KW-1133">Transmembrane helix</keyword>
<proteinExistence type="predicted"/>
<dbReference type="Proteomes" id="UP000004699">
    <property type="component" value="Unassembled WGS sequence"/>
</dbReference>
<reference evidence="9" key="1">
    <citation type="journal article" date="2013" name="BMC Microbiol.">
        <title>Taxonomy and evolution of bacteriochlorophyll a-containing members of the OM60/NOR5 clade of marine gammaproteobacteria: description of Luminiphilus syltensis gen. nov., sp. nov., reclassification of Haliea rubra as Pseudohaliea rubra gen. nov., comb. nov., and emendation of Chromatocurvus halotolerans.</title>
        <authorList>
            <person name="Spring S."/>
            <person name="Riedel T."/>
            <person name="Sproer C."/>
            <person name="Yan S."/>
            <person name="Harder J."/>
            <person name="Fuchs B.M."/>
        </authorList>
    </citation>
    <scope>NUCLEOTIDE SEQUENCE [LARGE SCALE GENOMIC DNA]</scope>
    <source>
        <strain evidence="9">NOR51-B</strain>
    </source>
</reference>
<dbReference type="eggNOG" id="COG3127">
    <property type="taxonomic scope" value="Bacteria"/>
</dbReference>
<keyword evidence="9" id="KW-1185">Reference proteome</keyword>
<accession>B8KS83</accession>
<feature type="transmembrane region" description="Helical" evidence="6">
    <location>
        <begin position="351"/>
        <end position="370"/>
    </location>
</feature>
<evidence type="ECO:0000313" key="9">
    <source>
        <dbReference type="Proteomes" id="UP000004699"/>
    </source>
</evidence>
<feature type="transmembrane region" description="Helical" evidence="6">
    <location>
        <begin position="472"/>
        <end position="491"/>
    </location>
</feature>
<dbReference type="PANTHER" id="PTHR30287:SF1">
    <property type="entry name" value="INNER MEMBRANE PROTEIN"/>
    <property type="match status" value="1"/>
</dbReference>
<evidence type="ECO:0000259" key="7">
    <source>
        <dbReference type="Pfam" id="PF02687"/>
    </source>
</evidence>
<sequence length="829" mass="88346">MAPASHALSARKLLARDWRGGELGVLLTALILAVGIVVGISAFVARLQTALEQESLRFLAADLVVSSRTEPPETWAEQAGGLDLATASTLAFPSMVFADNDAMHLASVKAVTDTYPLRGELRHSATPYGELATARSVPAPGEVWLAPRLFALLGVDTGDTVSVGEAGFIVSGALRAEPDAAGSMFSYGPRLMMNMVDIPATGVVQPGSRVNHRLLLGGNNDALTEFTDWIKPRLDQGQRLLGLEDSQPRINQTLDRARGFLLLAGSLAVVLAAAAIALAARRFSERHADYVAVMKSLGASTGYISRLYASSLFLLGVLATVLGCAVGWLIQAGFFMAFADQLPVTPGSSGISPYGVGAATALVCLGFFAWPPLRRLSQVPPLRVLRRSSESMGAQRPLDYVLSALAMVGLMLWYSGDVALTGGVVLGVAITVGVGFLLAKGLLRGSRKAGMRAGSVWRLALAGLQRRSNSSALQMVIFAIAIMLLLVLTIIRTSLFDQWQAQLPPGTPNHFVINVAPEERSDFAAFLATENISRERLYPMTRGRVMAVNEEALAERDSVDSDRRQRESNFTWSESVPEGNALIAGSWWSPGTSESLVSLEQDFAESIGAVLGDRLSLRIGADSLVVTVASIRTLDWQSMKPNFFMVFPREVLEGYPSMFMTSFFLPEGQKLALNTLVKEFPTVTVIELDLVIKEIRGIIDQVGVAIEMVLGVIVLAGALVLVAGVQASVDVRIRESALLRALGARKGLLLGALWIEFTVLGLMSGLLAVLGAEAAAALLQARALDLSYSPSYAVWPLGLAIGGGVIGIVGVWSCRRVASSAPLTVLREV</sequence>
<evidence type="ECO:0000256" key="2">
    <source>
        <dbReference type="ARBA" id="ARBA00022475"/>
    </source>
</evidence>
<feature type="transmembrane region" description="Helical" evidence="6">
    <location>
        <begin position="420"/>
        <end position="443"/>
    </location>
</feature>
<feature type="transmembrane region" description="Helical" evidence="6">
    <location>
        <begin position="792"/>
        <end position="812"/>
    </location>
</feature>
<keyword evidence="3 6" id="KW-0812">Transmembrane</keyword>
<feature type="transmembrane region" description="Helical" evidence="6">
    <location>
        <begin position="748"/>
        <end position="772"/>
    </location>
</feature>
<evidence type="ECO:0000256" key="4">
    <source>
        <dbReference type="ARBA" id="ARBA00022989"/>
    </source>
</evidence>
<feature type="domain" description="ABC3 transporter permease C-terminal" evidence="7">
    <location>
        <begin position="264"/>
        <end position="381"/>
    </location>
</feature>
<dbReference type="AlphaFoldDB" id="B8KS83"/>
<dbReference type="HOGENOM" id="CLU_009475_2_0_6"/>
<name>B8KS83_9GAMM</name>
<dbReference type="RefSeq" id="WP_009020086.1">
    <property type="nucleotide sequence ID" value="NZ_DS999411.1"/>
</dbReference>
<feature type="transmembrane region" description="Helical" evidence="6">
    <location>
        <begin position="708"/>
        <end position="727"/>
    </location>
</feature>
<dbReference type="PANTHER" id="PTHR30287">
    <property type="entry name" value="MEMBRANE COMPONENT OF PREDICTED ABC SUPERFAMILY METABOLITE UPTAKE TRANSPORTER"/>
    <property type="match status" value="1"/>
</dbReference>
<dbReference type="STRING" id="565045.NOR51B_1285"/>
<keyword evidence="5 6" id="KW-0472">Membrane</keyword>
<feature type="domain" description="ABC3 transporter permease C-terminal" evidence="7">
    <location>
        <begin position="708"/>
        <end position="820"/>
    </location>
</feature>
<dbReference type="Pfam" id="PF02687">
    <property type="entry name" value="FtsX"/>
    <property type="match status" value="2"/>
</dbReference>
<dbReference type="InterPro" id="IPR003838">
    <property type="entry name" value="ABC3_permease_C"/>
</dbReference>
<organism evidence="8 9">
    <name type="scientific">Luminiphilus syltensis NOR5-1B</name>
    <dbReference type="NCBI Taxonomy" id="565045"/>
    <lineage>
        <taxon>Bacteria</taxon>
        <taxon>Pseudomonadati</taxon>
        <taxon>Pseudomonadota</taxon>
        <taxon>Gammaproteobacteria</taxon>
        <taxon>Cellvibrionales</taxon>
        <taxon>Halieaceae</taxon>
        <taxon>Luminiphilus</taxon>
    </lineage>
</organism>
<dbReference type="EMBL" id="DS999411">
    <property type="protein sequence ID" value="EED35340.1"/>
    <property type="molecule type" value="Genomic_DNA"/>
</dbReference>
<feature type="transmembrane region" description="Helical" evidence="6">
    <location>
        <begin position="259"/>
        <end position="280"/>
    </location>
</feature>
<dbReference type="InterPro" id="IPR038766">
    <property type="entry name" value="Membrane_comp_ABC_pdt"/>
</dbReference>
<dbReference type="GO" id="GO:0005886">
    <property type="term" value="C:plasma membrane"/>
    <property type="evidence" value="ECO:0007669"/>
    <property type="project" value="UniProtKB-SubCell"/>
</dbReference>
<feature type="transmembrane region" description="Helical" evidence="6">
    <location>
        <begin position="21"/>
        <end position="45"/>
    </location>
</feature>
<evidence type="ECO:0000256" key="6">
    <source>
        <dbReference type="SAM" id="Phobius"/>
    </source>
</evidence>